<keyword evidence="6 8" id="KW-0472">Membrane</keyword>
<dbReference type="InterPro" id="IPR000425">
    <property type="entry name" value="MIP"/>
</dbReference>
<reference evidence="9" key="1">
    <citation type="submission" date="2017-12" db="EMBL/GenBank/DDBJ databases">
        <title>Sequencing the genomes of 1000 Actinobacteria strains.</title>
        <authorList>
            <person name="Klenk H.-P."/>
        </authorList>
    </citation>
    <scope>NUCLEOTIDE SEQUENCE [LARGE SCALE GENOMIC DNA]</scope>
    <source>
        <strain evidence="9">DSM 44228</strain>
    </source>
</reference>
<dbReference type="PRINTS" id="PR00783">
    <property type="entry name" value="MINTRINSICP"/>
</dbReference>
<dbReference type="InterPro" id="IPR023271">
    <property type="entry name" value="Aquaporin-like"/>
</dbReference>
<dbReference type="PROSITE" id="PS00221">
    <property type="entry name" value="MIP"/>
    <property type="match status" value="1"/>
</dbReference>
<feature type="transmembrane region" description="Helical" evidence="8">
    <location>
        <begin position="59"/>
        <end position="83"/>
    </location>
</feature>
<evidence type="ECO:0000256" key="6">
    <source>
        <dbReference type="ARBA" id="ARBA00023136"/>
    </source>
</evidence>
<evidence type="ECO:0000256" key="5">
    <source>
        <dbReference type="ARBA" id="ARBA00022989"/>
    </source>
</evidence>
<evidence type="ECO:0000256" key="3">
    <source>
        <dbReference type="ARBA" id="ARBA00022448"/>
    </source>
</evidence>
<gene>
    <name evidence="9" type="ORF">A8926_4884</name>
</gene>
<dbReference type="Proteomes" id="UP000233786">
    <property type="component" value="Unassembled WGS sequence"/>
</dbReference>
<dbReference type="SUPFAM" id="SSF81338">
    <property type="entry name" value="Aquaporin-like"/>
    <property type="match status" value="1"/>
</dbReference>
<organism evidence="9 10">
    <name type="scientific">Saccharopolyspora spinosa</name>
    <dbReference type="NCBI Taxonomy" id="60894"/>
    <lineage>
        <taxon>Bacteria</taxon>
        <taxon>Bacillati</taxon>
        <taxon>Actinomycetota</taxon>
        <taxon>Actinomycetes</taxon>
        <taxon>Pseudonocardiales</taxon>
        <taxon>Pseudonocardiaceae</taxon>
        <taxon>Saccharopolyspora</taxon>
    </lineage>
</organism>
<feature type="transmembrane region" description="Helical" evidence="8">
    <location>
        <begin position="20"/>
        <end position="44"/>
    </location>
</feature>
<feature type="transmembrane region" description="Helical" evidence="8">
    <location>
        <begin position="104"/>
        <end position="126"/>
    </location>
</feature>
<feature type="transmembrane region" description="Helical" evidence="8">
    <location>
        <begin position="197"/>
        <end position="220"/>
    </location>
</feature>
<evidence type="ECO:0000256" key="7">
    <source>
        <dbReference type="RuleBase" id="RU000477"/>
    </source>
</evidence>
<dbReference type="PANTHER" id="PTHR43829:SF9">
    <property type="entry name" value="AQUAPORIN-9"/>
    <property type="match status" value="1"/>
</dbReference>
<protein>
    <submittedName>
        <fullName evidence="9">Glycerol uptake facilitator protein</fullName>
    </submittedName>
</protein>
<dbReference type="AlphaFoldDB" id="A0A2N3Y299"/>
<dbReference type="PANTHER" id="PTHR43829">
    <property type="entry name" value="AQUAPORIN OR AQUAGLYCEROPORIN RELATED"/>
    <property type="match status" value="1"/>
</dbReference>
<dbReference type="EMBL" id="PJNB01000001">
    <property type="protein sequence ID" value="PKW16971.1"/>
    <property type="molecule type" value="Genomic_DNA"/>
</dbReference>
<proteinExistence type="inferred from homology"/>
<dbReference type="GO" id="GO:0015254">
    <property type="term" value="F:glycerol channel activity"/>
    <property type="evidence" value="ECO:0007669"/>
    <property type="project" value="TreeGrafter"/>
</dbReference>
<sequence length="303" mass="32227">MSEENQRRHGYREGLGGELLAELLGTFVLILFGCASVAVAVAGLPGSGRQSDAFGPGNWLIIAFGWGFAVVFGVYVAGGVSGAHINPAVTLAFTVRRAFPWRKVVPYVAAQFVGAFLAAAVVYSVYSWAIDAFNAKAGLARNQSLDTFAIFATFPAKYFDGSWWGPLLDQIVGTAVLVLLIFALIDTRNTAPSANMGPFMIGMVVTTIGLTFGPNAGYAINPARDFGPRLWTFITGWGDIALPGSYQWFSNYFWIPIVGPLVGAVIGAVVYDLFIGQVVAARAAPLEPGLTNEEAAETRSKTA</sequence>
<evidence type="ECO:0000256" key="2">
    <source>
        <dbReference type="ARBA" id="ARBA00006175"/>
    </source>
</evidence>
<accession>A0A2N3Y299</accession>
<evidence type="ECO:0000256" key="1">
    <source>
        <dbReference type="ARBA" id="ARBA00004141"/>
    </source>
</evidence>
<evidence type="ECO:0000313" key="9">
    <source>
        <dbReference type="EMBL" id="PKW16971.1"/>
    </source>
</evidence>
<dbReference type="RefSeq" id="WP_010693397.1">
    <property type="nucleotide sequence ID" value="NZ_CP061007.1"/>
</dbReference>
<keyword evidence="10" id="KW-1185">Reference proteome</keyword>
<dbReference type="CDD" id="cd00333">
    <property type="entry name" value="MIP"/>
    <property type="match status" value="1"/>
</dbReference>
<dbReference type="PROSITE" id="PS51257">
    <property type="entry name" value="PROKAR_LIPOPROTEIN"/>
    <property type="match status" value="1"/>
</dbReference>
<keyword evidence="4 7" id="KW-0812">Transmembrane</keyword>
<keyword evidence="5 8" id="KW-1133">Transmembrane helix</keyword>
<dbReference type="Pfam" id="PF00230">
    <property type="entry name" value="MIP"/>
    <property type="match status" value="1"/>
</dbReference>
<dbReference type="STRING" id="994479.GCA_000194155_01550"/>
<dbReference type="PRINTS" id="PR02019">
    <property type="entry name" value="AQUAPORIN7"/>
</dbReference>
<name>A0A2N3Y299_SACSN</name>
<feature type="transmembrane region" description="Helical" evidence="8">
    <location>
        <begin position="163"/>
        <end position="185"/>
    </location>
</feature>
<dbReference type="NCBIfam" id="TIGR00861">
    <property type="entry name" value="MIP"/>
    <property type="match status" value="1"/>
</dbReference>
<comment type="subcellular location">
    <subcellularLocation>
        <location evidence="1">Membrane</location>
        <topology evidence="1">Multi-pass membrane protein</topology>
    </subcellularLocation>
</comment>
<dbReference type="InterPro" id="IPR050363">
    <property type="entry name" value="MIP/Aquaporin"/>
</dbReference>
<evidence type="ECO:0000256" key="8">
    <source>
        <dbReference type="SAM" id="Phobius"/>
    </source>
</evidence>
<keyword evidence="3 7" id="KW-0813">Transport</keyword>
<dbReference type="Gene3D" id="1.20.1080.10">
    <property type="entry name" value="Glycerol uptake facilitator protein"/>
    <property type="match status" value="1"/>
</dbReference>
<dbReference type="OrthoDB" id="9807293at2"/>
<dbReference type="GO" id="GO:0005886">
    <property type="term" value="C:plasma membrane"/>
    <property type="evidence" value="ECO:0007669"/>
    <property type="project" value="TreeGrafter"/>
</dbReference>
<comment type="caution">
    <text evidence="9">The sequence shown here is derived from an EMBL/GenBank/DDBJ whole genome shotgun (WGS) entry which is preliminary data.</text>
</comment>
<comment type="similarity">
    <text evidence="2 7">Belongs to the MIP/aquaporin (TC 1.A.8) family.</text>
</comment>
<evidence type="ECO:0000256" key="4">
    <source>
        <dbReference type="ARBA" id="ARBA00022692"/>
    </source>
</evidence>
<evidence type="ECO:0000313" key="10">
    <source>
        <dbReference type="Proteomes" id="UP000233786"/>
    </source>
</evidence>
<feature type="transmembrane region" description="Helical" evidence="8">
    <location>
        <begin position="252"/>
        <end position="274"/>
    </location>
</feature>
<dbReference type="InterPro" id="IPR022357">
    <property type="entry name" value="MIP_CS"/>
</dbReference>